<evidence type="ECO:0000256" key="2">
    <source>
        <dbReference type="ARBA" id="ARBA00022814"/>
    </source>
</evidence>
<name>A0A6I1EJB4_9BURK</name>
<evidence type="ECO:0000256" key="1">
    <source>
        <dbReference type="ARBA" id="ARBA00005952"/>
    </source>
</evidence>
<evidence type="ECO:0000313" key="9">
    <source>
        <dbReference type="Proteomes" id="UP000430564"/>
    </source>
</evidence>
<evidence type="ECO:0000313" key="8">
    <source>
        <dbReference type="EMBL" id="KAB7658261.1"/>
    </source>
</evidence>
<dbReference type="SUPFAM" id="SSF48013">
    <property type="entry name" value="NusB-like"/>
    <property type="match status" value="1"/>
</dbReference>
<dbReference type="Pfam" id="PF01029">
    <property type="entry name" value="NusB"/>
    <property type="match status" value="1"/>
</dbReference>
<dbReference type="PANTHER" id="PTHR11078:SF3">
    <property type="entry name" value="ANTITERMINATION NUSB DOMAIN-CONTAINING PROTEIN"/>
    <property type="match status" value="1"/>
</dbReference>
<gene>
    <name evidence="6 8" type="primary">nusB</name>
    <name evidence="8" type="ORF">GBM95_07615</name>
</gene>
<dbReference type="GO" id="GO:0003723">
    <property type="term" value="F:RNA binding"/>
    <property type="evidence" value="ECO:0007669"/>
    <property type="project" value="UniProtKB-UniRule"/>
</dbReference>
<keyword evidence="4 6" id="KW-0805">Transcription regulation</keyword>
<dbReference type="InterPro" id="IPR035926">
    <property type="entry name" value="NusB-like_sf"/>
</dbReference>
<evidence type="ECO:0000256" key="5">
    <source>
        <dbReference type="ARBA" id="ARBA00023163"/>
    </source>
</evidence>
<dbReference type="GO" id="GO:0031564">
    <property type="term" value="P:transcription antitermination"/>
    <property type="evidence" value="ECO:0007669"/>
    <property type="project" value="UniProtKB-KW"/>
</dbReference>
<evidence type="ECO:0000256" key="3">
    <source>
        <dbReference type="ARBA" id="ARBA00022884"/>
    </source>
</evidence>
<dbReference type="InterPro" id="IPR011605">
    <property type="entry name" value="NusB_fam"/>
</dbReference>
<dbReference type="EMBL" id="WEHX01000048">
    <property type="protein sequence ID" value="KAB7658261.1"/>
    <property type="molecule type" value="Genomic_DNA"/>
</dbReference>
<dbReference type="HAMAP" id="MF_00073">
    <property type="entry name" value="NusB"/>
    <property type="match status" value="1"/>
</dbReference>
<dbReference type="Gene3D" id="1.10.940.10">
    <property type="entry name" value="NusB-like"/>
    <property type="match status" value="1"/>
</dbReference>
<accession>A0A6I1EJB4</accession>
<sequence>MTEAHKPSRQAHSPRRLARVFALLGVYEWIANPELSAEKIEQGLRALIEEEDGGPVEGAGLTVEDWSRADRELLSALLSGVVCEHAAIEAAFAPFVDRDLKRVSLVERSILFLGTFELMRAPETPYRVVLNEAIELAKRFGSGYRFTNAVLERVAEKVRETEFKADHAEKAQKDAK</sequence>
<dbReference type="OrthoDB" id="9789556at2"/>
<dbReference type="GO" id="GO:0006353">
    <property type="term" value="P:DNA-templated transcription termination"/>
    <property type="evidence" value="ECO:0007669"/>
    <property type="project" value="UniProtKB-UniRule"/>
</dbReference>
<dbReference type="RefSeq" id="WP_152158553.1">
    <property type="nucleotide sequence ID" value="NZ_WEHX01000048.1"/>
</dbReference>
<dbReference type="AlphaFoldDB" id="A0A6I1EJB4"/>
<organism evidence="8 9">
    <name type="scientific">Sutterella seckii</name>
    <dbReference type="NCBI Taxonomy" id="1944635"/>
    <lineage>
        <taxon>Bacteria</taxon>
        <taxon>Pseudomonadati</taxon>
        <taxon>Pseudomonadota</taxon>
        <taxon>Betaproteobacteria</taxon>
        <taxon>Burkholderiales</taxon>
        <taxon>Sutterellaceae</taxon>
        <taxon>Sutterella</taxon>
    </lineage>
</organism>
<protein>
    <recommendedName>
        <fullName evidence="6">Transcription antitermination protein NusB</fullName>
    </recommendedName>
    <alternativeName>
        <fullName evidence="6">Antitermination factor NusB</fullName>
    </alternativeName>
</protein>
<keyword evidence="3 6" id="KW-0694">RNA-binding</keyword>
<dbReference type="NCBIfam" id="TIGR01951">
    <property type="entry name" value="nusB"/>
    <property type="match status" value="1"/>
</dbReference>
<comment type="function">
    <text evidence="6">Involved in transcription antitermination. Required for transcription of ribosomal RNA (rRNA) genes. Binds specifically to the boxA antiterminator sequence of the ribosomal RNA (rrn) operons.</text>
</comment>
<evidence type="ECO:0000259" key="7">
    <source>
        <dbReference type="Pfam" id="PF01029"/>
    </source>
</evidence>
<reference evidence="8 9" key="1">
    <citation type="submission" date="2019-10" db="EMBL/GenBank/DDBJ databases">
        <title>Genome diversity of Sutterella seckii.</title>
        <authorList>
            <person name="Chaplin A.V."/>
            <person name="Sokolova S.R."/>
            <person name="Mosin K.A."/>
            <person name="Ivanova E.L."/>
            <person name="Kochetkova T.O."/>
            <person name="Goltsov A.Y."/>
            <person name="Trofimov D.Y."/>
            <person name="Efimov B.A."/>
        </authorList>
    </citation>
    <scope>NUCLEOTIDE SEQUENCE [LARGE SCALE GENOMIC DNA]</scope>
    <source>
        <strain evidence="8 9">ASD393</strain>
    </source>
</reference>
<keyword evidence="2 6" id="KW-0889">Transcription antitermination</keyword>
<proteinExistence type="inferred from homology"/>
<evidence type="ECO:0000256" key="4">
    <source>
        <dbReference type="ARBA" id="ARBA00023015"/>
    </source>
</evidence>
<evidence type="ECO:0000256" key="6">
    <source>
        <dbReference type="HAMAP-Rule" id="MF_00073"/>
    </source>
</evidence>
<dbReference type="Proteomes" id="UP000430564">
    <property type="component" value="Unassembled WGS sequence"/>
</dbReference>
<feature type="domain" description="NusB/RsmB/TIM44" evidence="7">
    <location>
        <begin position="18"/>
        <end position="155"/>
    </location>
</feature>
<keyword evidence="5 6" id="KW-0804">Transcription</keyword>
<comment type="similarity">
    <text evidence="1 6">Belongs to the NusB family.</text>
</comment>
<dbReference type="GO" id="GO:0005829">
    <property type="term" value="C:cytosol"/>
    <property type="evidence" value="ECO:0007669"/>
    <property type="project" value="TreeGrafter"/>
</dbReference>
<dbReference type="PANTHER" id="PTHR11078">
    <property type="entry name" value="N UTILIZATION SUBSTANCE PROTEIN B-RELATED"/>
    <property type="match status" value="1"/>
</dbReference>
<comment type="caution">
    <text evidence="8">The sequence shown here is derived from an EMBL/GenBank/DDBJ whole genome shotgun (WGS) entry which is preliminary data.</text>
</comment>
<dbReference type="InterPro" id="IPR006027">
    <property type="entry name" value="NusB_RsmB_TIM44"/>
</dbReference>